<name>B9CLL7_LANR4</name>
<reference evidence="1 2" key="1">
    <citation type="submission" date="2009-01" db="EMBL/GenBank/DDBJ databases">
        <authorList>
            <person name="Madupu R."/>
            <person name="Sebastian Y."/>
            <person name="Durkin A.S."/>
            <person name="Torralba M."/>
            <person name="Methe B."/>
            <person name="Sutton G.G."/>
            <person name="Strausberg R.L."/>
            <person name="Nelson K.E."/>
        </authorList>
    </citation>
    <scope>NUCLEOTIDE SEQUENCE [LARGE SCALE GENOMIC DNA]</scope>
    <source>
        <strain evidence="1 2">ATCC 49626</strain>
    </source>
</reference>
<evidence type="ECO:0000313" key="2">
    <source>
        <dbReference type="Proteomes" id="UP000004070"/>
    </source>
</evidence>
<gene>
    <name evidence="1" type="ORF">ATORI0001_1193</name>
</gene>
<sequence length="102" mass="11711">MKLSEPMQRLRDALSARRISWEDKSDYMDRGDAGIHVIERTQFRSGTETISAIYGYTEDSGIRYGITYGYPDMVEVMPLDDIDYVDPRPMTPEEILDCIIPA</sequence>
<protein>
    <submittedName>
        <fullName evidence="1">Uncharacterized protein</fullName>
    </submittedName>
</protein>
<evidence type="ECO:0000313" key="1">
    <source>
        <dbReference type="EMBL" id="EEE17176.1"/>
    </source>
</evidence>
<dbReference type="Proteomes" id="UP000004070">
    <property type="component" value="Unassembled WGS sequence"/>
</dbReference>
<proteinExistence type="predicted"/>
<dbReference type="AlphaFoldDB" id="B9CLL7"/>
<dbReference type="EMBL" id="ACFE01000002">
    <property type="protein sequence ID" value="EEE17176.1"/>
    <property type="molecule type" value="Genomic_DNA"/>
</dbReference>
<comment type="caution">
    <text evidence="1">The sequence shown here is derived from an EMBL/GenBank/DDBJ whole genome shotgun (WGS) entry which is preliminary data.</text>
</comment>
<dbReference type="STRING" id="1383.IV60_GL000605"/>
<organism evidence="1 2">
    <name type="scientific">Lancefieldella rimae (strain ATCC 49626 / DSM 7090 / CCUG 31168 / NBRC 15546 / VPI D140H-11A)</name>
    <name type="common">Atopobium rimae</name>
    <dbReference type="NCBI Taxonomy" id="553184"/>
    <lineage>
        <taxon>Bacteria</taxon>
        <taxon>Bacillati</taxon>
        <taxon>Actinomycetota</taxon>
        <taxon>Coriobacteriia</taxon>
        <taxon>Coriobacteriales</taxon>
        <taxon>Atopobiaceae</taxon>
        <taxon>Lancefieldella</taxon>
    </lineage>
</organism>
<accession>B9CLL7</accession>